<dbReference type="PRINTS" id="PR00766">
    <property type="entry name" value="CUDAOXIDASE"/>
</dbReference>
<dbReference type="EC" id="1.4.3.-" evidence="7"/>
<keyword evidence="8" id="KW-0472">Membrane</keyword>
<dbReference type="Gene3D" id="2.70.98.20">
    <property type="entry name" value="Copper amine oxidase, catalytic domain"/>
    <property type="match status" value="1"/>
</dbReference>
<keyword evidence="12" id="KW-1185">Reference proteome</keyword>
<keyword evidence="5 7" id="KW-0560">Oxidoreductase</keyword>
<dbReference type="GO" id="GO:0008131">
    <property type="term" value="F:primary methylamine oxidase activity"/>
    <property type="evidence" value="ECO:0007669"/>
    <property type="project" value="InterPro"/>
</dbReference>
<dbReference type="InParanoid" id="A0A1B7NEU9"/>
<keyword evidence="6 7" id="KW-0186">Copper</keyword>
<evidence type="ECO:0000256" key="1">
    <source>
        <dbReference type="ARBA" id="ARBA00001935"/>
    </source>
</evidence>
<evidence type="ECO:0000256" key="3">
    <source>
        <dbReference type="ARBA" id="ARBA00022723"/>
    </source>
</evidence>
<evidence type="ECO:0000256" key="7">
    <source>
        <dbReference type="RuleBase" id="RU000672"/>
    </source>
</evidence>
<dbReference type="SUPFAM" id="SSF54416">
    <property type="entry name" value="Amine oxidase N-terminal region"/>
    <property type="match status" value="2"/>
</dbReference>
<accession>A0A1B7NEU9</accession>
<dbReference type="InterPro" id="IPR015798">
    <property type="entry name" value="Cu_amine_oxidase_C"/>
</dbReference>
<dbReference type="STRING" id="1314800.A0A1B7NEU9"/>
<sequence>MDCSADQVVRFFDAEPTRQIEVFIQSGGTLTSTYLTATIAIMAGGYERLKSGDEVQSLKSNRTTRRVAIGLFMLLALITLSILRVHMPLSADLGTQDIYTTHDGDSVKACAPIAPLVARPPAPINPWASLTIQQTVQIQKWLEEPARGLNLTRQDISQPSDNHIFMIEAYYPPKASVLNYFSALSSSAIPRKYARVTIHHGSALEPVVKDYLVGPLPIGSSTRMEPLTEIYHLDAIPHNARGYDTRDWTSTEIIDKMAAPLMEAYKELLGGTPKDTLITSGSGPFSFDGSFRRLWLGWRRNTPGFFLHPLNLYQYIDLSGTDPSQWNQLKIVYNHQVFDTSESFMEAFHNGSLKRVPLASPDADLSYSTRKRIGAQRDLDHLPGPRAVSFAGLRFRVDRDLQYVSWMGWGMYLGFDRDMGLSLWDINFRNERIVYEYAGNDPFQSTTAWLDRYFGMGQSVRDMLPGYDCPHEAIYLPATTYSVAGMTTRERAICVFEHDSGRPLTRHLGFEENEFGAVKGYQLVIRSISTVGKCFDYIFHLDGTIEVRVSASGYLQAGFYDEKQGRYGNRIWDTSMGSLHDHVINFKVDLDVAGTANSLLKTTLSQEVVTQPWYEDDWGDQVIQQVVMRDYIANEDDALLKFPANFQGGYSIVNREESNKWGTPRGYAIHPGYSPIHNNAVGSKRVLKNANWARYNLAVSRRKETEPCSSSMWNFNLPGAPPVDFHKFFDGENITQEDLVAWVNVGMHHLPHSEDAPNTRTNTAASSFFLTPVNYFDYDVSIESTNAVLLKNPEKPGDPFTYDDYGVQPAHCVPEPPSPFEYYPAKTFDVDGNPAPASSIEDMRKASELYHRIKLEF</sequence>
<dbReference type="InterPro" id="IPR036460">
    <property type="entry name" value="Cu_amine_oxidase_C_sf"/>
</dbReference>
<dbReference type="Pfam" id="PF09248">
    <property type="entry name" value="DUF1965"/>
    <property type="match status" value="1"/>
</dbReference>
<organism evidence="11 12">
    <name type="scientific">Rhizopogon vinicolor AM-OR11-026</name>
    <dbReference type="NCBI Taxonomy" id="1314800"/>
    <lineage>
        <taxon>Eukaryota</taxon>
        <taxon>Fungi</taxon>
        <taxon>Dikarya</taxon>
        <taxon>Basidiomycota</taxon>
        <taxon>Agaricomycotina</taxon>
        <taxon>Agaricomycetes</taxon>
        <taxon>Agaricomycetidae</taxon>
        <taxon>Boletales</taxon>
        <taxon>Suillineae</taxon>
        <taxon>Rhizopogonaceae</taxon>
        <taxon>Rhizopogon</taxon>
    </lineage>
</organism>
<dbReference type="Pfam" id="PF01179">
    <property type="entry name" value="Cu_amine_oxid"/>
    <property type="match status" value="1"/>
</dbReference>
<keyword evidence="8" id="KW-1133">Transmembrane helix</keyword>
<evidence type="ECO:0000259" key="9">
    <source>
        <dbReference type="Pfam" id="PF01179"/>
    </source>
</evidence>
<evidence type="ECO:0000256" key="2">
    <source>
        <dbReference type="ARBA" id="ARBA00007983"/>
    </source>
</evidence>
<evidence type="ECO:0000256" key="5">
    <source>
        <dbReference type="ARBA" id="ARBA00023002"/>
    </source>
</evidence>
<keyword evidence="8" id="KW-0812">Transmembrane</keyword>
<name>A0A1B7NEU9_9AGAM</name>
<dbReference type="OrthoDB" id="3341590at2759"/>
<dbReference type="InterPro" id="IPR016182">
    <property type="entry name" value="Cu_amine_oxidase_N-reg"/>
</dbReference>
<dbReference type="PANTHER" id="PTHR10638">
    <property type="entry name" value="COPPER AMINE OXIDASE"/>
    <property type="match status" value="1"/>
</dbReference>
<evidence type="ECO:0000313" key="12">
    <source>
        <dbReference type="Proteomes" id="UP000092154"/>
    </source>
</evidence>
<reference evidence="11 12" key="1">
    <citation type="submission" date="2016-06" db="EMBL/GenBank/DDBJ databases">
        <title>Comparative genomics of the ectomycorrhizal sister species Rhizopogon vinicolor and Rhizopogon vesiculosus (Basidiomycota: Boletales) reveals a divergence of the mating type B locus.</title>
        <authorList>
            <consortium name="DOE Joint Genome Institute"/>
            <person name="Mujic A.B."/>
            <person name="Kuo A."/>
            <person name="Tritt A."/>
            <person name="Lipzen A."/>
            <person name="Chen C."/>
            <person name="Johnson J."/>
            <person name="Sharma A."/>
            <person name="Barry K."/>
            <person name="Grigoriev I.V."/>
            <person name="Spatafora J.W."/>
        </authorList>
    </citation>
    <scope>NUCLEOTIDE SEQUENCE [LARGE SCALE GENOMIC DNA]</scope>
    <source>
        <strain evidence="11 12">AM-OR11-026</strain>
    </source>
</reference>
<feature type="domain" description="Copper amine oxidase catalytic" evidence="9">
    <location>
        <begin position="386"/>
        <end position="781"/>
    </location>
</feature>
<evidence type="ECO:0000256" key="6">
    <source>
        <dbReference type="ARBA" id="ARBA00023008"/>
    </source>
</evidence>
<comment type="similarity">
    <text evidence="2 7">Belongs to the copper/topaquinone oxidase family.</text>
</comment>
<evidence type="ECO:0000259" key="10">
    <source>
        <dbReference type="Pfam" id="PF09248"/>
    </source>
</evidence>
<evidence type="ECO:0000256" key="8">
    <source>
        <dbReference type="SAM" id="Phobius"/>
    </source>
</evidence>
<dbReference type="SUPFAM" id="SSF49998">
    <property type="entry name" value="Amine oxidase catalytic domain"/>
    <property type="match status" value="1"/>
</dbReference>
<proteinExistence type="inferred from homology"/>
<comment type="cofactor">
    <cofactor evidence="7">
        <name>Cu cation</name>
        <dbReference type="ChEBI" id="CHEBI:23378"/>
    </cofactor>
    <text evidence="7">Contains 1 topaquinone per subunit.</text>
</comment>
<comment type="PTM">
    <text evidence="7">Topaquinone (TPQ) is generated by copper-dependent autoxidation of a specific tyrosyl residue.</text>
</comment>
<comment type="cofactor">
    <cofactor evidence="1">
        <name>Cu cation</name>
        <dbReference type="ChEBI" id="CHEBI:23378"/>
    </cofactor>
</comment>
<gene>
    <name evidence="11" type="ORF">K503DRAFT_765947</name>
</gene>
<protein>
    <recommendedName>
        <fullName evidence="7">Amine oxidase</fullName>
        <ecNumber evidence="7">1.4.3.-</ecNumber>
    </recommendedName>
</protein>
<feature type="transmembrane region" description="Helical" evidence="8">
    <location>
        <begin position="67"/>
        <end position="87"/>
    </location>
</feature>
<dbReference type="PANTHER" id="PTHR10638:SF20">
    <property type="entry name" value="AMINE OXIDASE"/>
    <property type="match status" value="1"/>
</dbReference>
<keyword evidence="4 7" id="KW-0801">TPQ</keyword>
<dbReference type="InterPro" id="IPR015328">
    <property type="entry name" value="DUF1965"/>
</dbReference>
<dbReference type="Gene3D" id="3.10.450.40">
    <property type="match status" value="2"/>
</dbReference>
<feature type="domain" description="DUF1965" evidence="10">
    <location>
        <begin position="307"/>
        <end position="355"/>
    </location>
</feature>
<dbReference type="GO" id="GO:0005507">
    <property type="term" value="F:copper ion binding"/>
    <property type="evidence" value="ECO:0007669"/>
    <property type="project" value="InterPro"/>
</dbReference>
<evidence type="ECO:0000313" key="11">
    <source>
        <dbReference type="EMBL" id="OAX43387.1"/>
    </source>
</evidence>
<dbReference type="EMBL" id="KV448139">
    <property type="protein sequence ID" value="OAX43387.1"/>
    <property type="molecule type" value="Genomic_DNA"/>
</dbReference>
<evidence type="ECO:0000256" key="4">
    <source>
        <dbReference type="ARBA" id="ARBA00022772"/>
    </source>
</evidence>
<dbReference type="GO" id="GO:0048038">
    <property type="term" value="F:quinone binding"/>
    <property type="evidence" value="ECO:0007669"/>
    <property type="project" value="InterPro"/>
</dbReference>
<dbReference type="InterPro" id="IPR000269">
    <property type="entry name" value="Cu_amine_oxidase"/>
</dbReference>
<keyword evidence="3 7" id="KW-0479">Metal-binding</keyword>
<dbReference type="Proteomes" id="UP000092154">
    <property type="component" value="Unassembled WGS sequence"/>
</dbReference>
<dbReference type="GO" id="GO:0009308">
    <property type="term" value="P:amine metabolic process"/>
    <property type="evidence" value="ECO:0007669"/>
    <property type="project" value="UniProtKB-UniRule"/>
</dbReference>
<dbReference type="GO" id="GO:0005886">
    <property type="term" value="C:plasma membrane"/>
    <property type="evidence" value="ECO:0007669"/>
    <property type="project" value="TreeGrafter"/>
</dbReference>
<dbReference type="AlphaFoldDB" id="A0A1B7NEU9"/>